<dbReference type="Proteomes" id="UP001601197">
    <property type="component" value="Unassembled WGS sequence"/>
</dbReference>
<sequence length="190" mass="20715">MTRRAGVWLWRWRRNPLRRTSDVVEAWILLVAWVLAVAGGVLAGVLTAGAMQRSADRIRAETRPLSAVLTQDATHGATRPTSGVLMWGTVRWTDPDGSVHTGRTRVPASATPGTTVTVWTNGHGVLTSPPASRTDSAFQSTLGGLWAGTATVGVVIGGAKLIRTRLDHRRFDQWDKEWARVDTPWGWKTG</sequence>
<name>A0ABW6KYB6_9ACTN</name>
<evidence type="ECO:0000313" key="2">
    <source>
        <dbReference type="EMBL" id="MFE9172851.1"/>
    </source>
</evidence>
<evidence type="ECO:0000313" key="3">
    <source>
        <dbReference type="Proteomes" id="UP001601197"/>
    </source>
</evidence>
<dbReference type="PANTHER" id="PTHR42305:SF1">
    <property type="entry name" value="MEMBRANE PROTEIN RV1733C-RELATED"/>
    <property type="match status" value="1"/>
</dbReference>
<evidence type="ECO:0000256" key="1">
    <source>
        <dbReference type="SAM" id="Phobius"/>
    </source>
</evidence>
<dbReference type="RefSeq" id="WP_234426247.1">
    <property type="nucleotide sequence ID" value="NZ_JBIAFJ010000027.1"/>
</dbReference>
<dbReference type="EMBL" id="JBIAFJ010000027">
    <property type="protein sequence ID" value="MFE9172851.1"/>
    <property type="molecule type" value="Genomic_DNA"/>
</dbReference>
<keyword evidence="1" id="KW-0812">Transmembrane</keyword>
<evidence type="ECO:0008006" key="4">
    <source>
        <dbReference type="Google" id="ProtNLM"/>
    </source>
</evidence>
<keyword evidence="1" id="KW-1133">Transmembrane helix</keyword>
<feature type="transmembrane region" description="Helical" evidence="1">
    <location>
        <begin position="26"/>
        <end position="49"/>
    </location>
</feature>
<gene>
    <name evidence="2" type="ORF">ACFYNZ_25835</name>
</gene>
<keyword evidence="3" id="KW-1185">Reference proteome</keyword>
<dbReference type="InterPro" id="IPR039708">
    <property type="entry name" value="MT1774/Rv1733c-like"/>
</dbReference>
<accession>A0ABW6KYB6</accession>
<keyword evidence="1" id="KW-0472">Membrane</keyword>
<reference evidence="2 3" key="1">
    <citation type="submission" date="2024-10" db="EMBL/GenBank/DDBJ databases">
        <title>The Natural Products Discovery Center: Release of the First 8490 Sequenced Strains for Exploring Actinobacteria Biosynthetic Diversity.</title>
        <authorList>
            <person name="Kalkreuter E."/>
            <person name="Kautsar S.A."/>
            <person name="Yang D."/>
            <person name="Bader C.D."/>
            <person name="Teijaro C.N."/>
            <person name="Fluegel L."/>
            <person name="Davis C.M."/>
            <person name="Simpson J.R."/>
            <person name="Lauterbach L."/>
            <person name="Steele A.D."/>
            <person name="Gui C."/>
            <person name="Meng S."/>
            <person name="Li G."/>
            <person name="Viehrig K."/>
            <person name="Ye F."/>
            <person name="Su P."/>
            <person name="Kiefer A.F."/>
            <person name="Nichols A."/>
            <person name="Cepeda A.J."/>
            <person name="Yan W."/>
            <person name="Fan B."/>
            <person name="Jiang Y."/>
            <person name="Adhikari A."/>
            <person name="Zheng C.-J."/>
            <person name="Schuster L."/>
            <person name="Cowan T.M."/>
            <person name="Smanski M.J."/>
            <person name="Chevrette M.G."/>
            <person name="De Carvalho L.P.S."/>
            <person name="Shen B."/>
        </authorList>
    </citation>
    <scope>NUCLEOTIDE SEQUENCE [LARGE SCALE GENOMIC DNA]</scope>
    <source>
        <strain evidence="2 3">NPDC007147</strain>
    </source>
</reference>
<dbReference type="PANTHER" id="PTHR42305">
    <property type="entry name" value="MEMBRANE PROTEIN RV1733C-RELATED"/>
    <property type="match status" value="1"/>
</dbReference>
<proteinExistence type="predicted"/>
<organism evidence="2 3">
    <name type="scientific">Streptomyces kebangsaanensis</name>
    <dbReference type="NCBI Taxonomy" id="864058"/>
    <lineage>
        <taxon>Bacteria</taxon>
        <taxon>Bacillati</taxon>
        <taxon>Actinomycetota</taxon>
        <taxon>Actinomycetes</taxon>
        <taxon>Kitasatosporales</taxon>
        <taxon>Streptomycetaceae</taxon>
        <taxon>Streptomyces</taxon>
    </lineage>
</organism>
<comment type="caution">
    <text evidence="2">The sequence shown here is derived from an EMBL/GenBank/DDBJ whole genome shotgun (WGS) entry which is preliminary data.</text>
</comment>
<protein>
    <recommendedName>
        <fullName evidence="4">DUF3592 domain-containing protein</fullName>
    </recommendedName>
</protein>